<dbReference type="InterPro" id="IPR001841">
    <property type="entry name" value="Znf_RING"/>
</dbReference>
<evidence type="ECO:0000256" key="4">
    <source>
        <dbReference type="PROSITE-ProRule" id="PRU00175"/>
    </source>
</evidence>
<keyword evidence="8" id="KW-1185">Reference proteome</keyword>
<evidence type="ECO:0000313" key="8">
    <source>
        <dbReference type="Proteomes" id="UP000813427"/>
    </source>
</evidence>
<dbReference type="InterPro" id="IPR017907">
    <property type="entry name" value="Znf_RING_CS"/>
</dbReference>
<sequence>MEHTLTCNNLKCRRGLSDRALVTTCSHIFCIECAQRLGVTGQEAGRQNTCPACHSQLTNPDDAVITNLNPSEDYKTSVLSGLSPSIIMECAGRALSFWAYQTTQNICYQQYLYKTLTDKYSNLGTRLEKTVNDANSEMEGLHHKLSSMTAEQDNLRRKCDELSRAFKEKSRKVLQLQELYDKVKRKAELGHIQRAASDAVDSTIQAAQLEHGYGDGIPPQGHVEGHAEGHTMPVYNHSHRVDVSGMNTSLPRDFPTVSRDGTQWPRLGGSPHLNASETPINNFRRPGHGGASVLHGTSLSTLTGASAPSFGGTRQPVNTFAPGFNNHRGGLAGVGLSSGIKVSQANNAPALDVPVRHF</sequence>
<comment type="caution">
    <text evidence="7">The sequence shown here is derived from an EMBL/GenBank/DDBJ whole genome shotgun (WGS) entry which is preliminary data.</text>
</comment>
<proteinExistence type="predicted"/>
<dbReference type="InterPro" id="IPR042448">
    <property type="entry name" value="CCNB1IP1"/>
</dbReference>
<evidence type="ECO:0000259" key="6">
    <source>
        <dbReference type="PROSITE" id="PS50089"/>
    </source>
</evidence>
<dbReference type="Pfam" id="PF14634">
    <property type="entry name" value="zf-RING_5"/>
    <property type="match status" value="1"/>
</dbReference>
<dbReference type="EMBL" id="JAGPXF010000005">
    <property type="protein sequence ID" value="KAH7241774.1"/>
    <property type="molecule type" value="Genomic_DNA"/>
</dbReference>
<feature type="domain" description="RING-type" evidence="6">
    <location>
        <begin position="12"/>
        <end position="54"/>
    </location>
</feature>
<dbReference type="OrthoDB" id="441210at2759"/>
<evidence type="ECO:0000256" key="5">
    <source>
        <dbReference type="SAM" id="Coils"/>
    </source>
</evidence>
<evidence type="ECO:0000256" key="1">
    <source>
        <dbReference type="ARBA" id="ARBA00022723"/>
    </source>
</evidence>
<dbReference type="AlphaFoldDB" id="A0A8K0RVF2"/>
<evidence type="ECO:0000313" key="7">
    <source>
        <dbReference type="EMBL" id="KAH7241774.1"/>
    </source>
</evidence>
<dbReference type="GO" id="GO:0008270">
    <property type="term" value="F:zinc ion binding"/>
    <property type="evidence" value="ECO:0007669"/>
    <property type="project" value="UniProtKB-KW"/>
</dbReference>
<reference evidence="7" key="1">
    <citation type="journal article" date="2021" name="Nat. Commun.">
        <title>Genetic determinants of endophytism in the Arabidopsis root mycobiome.</title>
        <authorList>
            <person name="Mesny F."/>
            <person name="Miyauchi S."/>
            <person name="Thiergart T."/>
            <person name="Pickel B."/>
            <person name="Atanasova L."/>
            <person name="Karlsson M."/>
            <person name="Huettel B."/>
            <person name="Barry K.W."/>
            <person name="Haridas S."/>
            <person name="Chen C."/>
            <person name="Bauer D."/>
            <person name="Andreopoulos W."/>
            <person name="Pangilinan J."/>
            <person name="LaButti K."/>
            <person name="Riley R."/>
            <person name="Lipzen A."/>
            <person name="Clum A."/>
            <person name="Drula E."/>
            <person name="Henrissat B."/>
            <person name="Kohler A."/>
            <person name="Grigoriev I.V."/>
            <person name="Martin F.M."/>
            <person name="Hacquard S."/>
        </authorList>
    </citation>
    <scope>NUCLEOTIDE SEQUENCE</scope>
    <source>
        <strain evidence="7">MPI-SDFR-AT-0068</strain>
    </source>
</reference>
<feature type="coiled-coil region" evidence="5">
    <location>
        <begin position="131"/>
        <end position="186"/>
    </location>
</feature>
<dbReference type="GO" id="GO:0061630">
    <property type="term" value="F:ubiquitin protein ligase activity"/>
    <property type="evidence" value="ECO:0007669"/>
    <property type="project" value="InterPro"/>
</dbReference>
<dbReference type="SUPFAM" id="SSF57850">
    <property type="entry name" value="RING/U-box"/>
    <property type="match status" value="1"/>
</dbReference>
<evidence type="ECO:0000256" key="2">
    <source>
        <dbReference type="ARBA" id="ARBA00022771"/>
    </source>
</evidence>
<dbReference type="GO" id="GO:0007131">
    <property type="term" value="P:reciprocal meiotic recombination"/>
    <property type="evidence" value="ECO:0007669"/>
    <property type="project" value="InterPro"/>
</dbReference>
<dbReference type="PANTHER" id="PTHR14305:SF0">
    <property type="entry name" value="E3 UBIQUITIN-PROTEIN LIGASE CCNB1IP1"/>
    <property type="match status" value="1"/>
</dbReference>
<evidence type="ECO:0000256" key="3">
    <source>
        <dbReference type="ARBA" id="ARBA00022833"/>
    </source>
</evidence>
<protein>
    <recommendedName>
        <fullName evidence="6">RING-type domain-containing protein</fullName>
    </recommendedName>
</protein>
<keyword evidence="3" id="KW-0862">Zinc</keyword>
<dbReference type="Gene3D" id="3.30.40.10">
    <property type="entry name" value="Zinc/RING finger domain, C3HC4 (zinc finger)"/>
    <property type="match status" value="1"/>
</dbReference>
<keyword evidence="2 4" id="KW-0863">Zinc-finger</keyword>
<keyword evidence="5" id="KW-0175">Coiled coil</keyword>
<accession>A0A8K0RVF2</accession>
<gene>
    <name evidence="7" type="ORF">BKA59DRAFT_213113</name>
</gene>
<organism evidence="7 8">
    <name type="scientific">Fusarium tricinctum</name>
    <dbReference type="NCBI Taxonomy" id="61284"/>
    <lineage>
        <taxon>Eukaryota</taxon>
        <taxon>Fungi</taxon>
        <taxon>Dikarya</taxon>
        <taxon>Ascomycota</taxon>
        <taxon>Pezizomycotina</taxon>
        <taxon>Sordariomycetes</taxon>
        <taxon>Hypocreomycetidae</taxon>
        <taxon>Hypocreales</taxon>
        <taxon>Nectriaceae</taxon>
        <taxon>Fusarium</taxon>
        <taxon>Fusarium tricinctum species complex</taxon>
    </lineage>
</organism>
<dbReference type="PROSITE" id="PS00518">
    <property type="entry name" value="ZF_RING_1"/>
    <property type="match status" value="1"/>
</dbReference>
<name>A0A8K0RVF2_9HYPO</name>
<dbReference type="Proteomes" id="UP000813427">
    <property type="component" value="Unassembled WGS sequence"/>
</dbReference>
<dbReference type="GO" id="GO:0000795">
    <property type="term" value="C:synaptonemal complex"/>
    <property type="evidence" value="ECO:0007669"/>
    <property type="project" value="InterPro"/>
</dbReference>
<keyword evidence="1" id="KW-0479">Metal-binding</keyword>
<dbReference type="InterPro" id="IPR013083">
    <property type="entry name" value="Znf_RING/FYVE/PHD"/>
</dbReference>
<dbReference type="PROSITE" id="PS50089">
    <property type="entry name" value="ZF_RING_2"/>
    <property type="match status" value="1"/>
</dbReference>
<dbReference type="PANTHER" id="PTHR14305">
    <property type="entry name" value="E3 UBIQUITIN-PROTEIN LIGASE CCNB1IP1"/>
    <property type="match status" value="1"/>
</dbReference>